<dbReference type="AlphaFoldDB" id="A0A8R7TVD2"/>
<dbReference type="Gramene" id="TuG1812G0300002548.01.T01">
    <property type="protein sequence ID" value="TuG1812G0300002548.01.T01.cds323234"/>
    <property type="gene ID" value="TuG1812G0300002548.01"/>
</dbReference>
<proteinExistence type="predicted"/>
<name>A0A8R7TVD2_TRIUA</name>
<dbReference type="EnsemblPlants" id="TuG1812G0300002548.01.T02">
    <property type="protein sequence ID" value="TuG1812G0300002548.01.T02.cds323231"/>
    <property type="gene ID" value="TuG1812G0300002548.01"/>
</dbReference>
<dbReference type="EnsemblPlants" id="TuG1812G0300002548.01.T01">
    <property type="protein sequence ID" value="TuG1812G0300002548.01.T01.cds323234"/>
    <property type="gene ID" value="TuG1812G0300002548.01"/>
</dbReference>
<organism evidence="1 2">
    <name type="scientific">Triticum urartu</name>
    <name type="common">Red wild einkorn</name>
    <name type="synonym">Crithodium urartu</name>
    <dbReference type="NCBI Taxonomy" id="4572"/>
    <lineage>
        <taxon>Eukaryota</taxon>
        <taxon>Viridiplantae</taxon>
        <taxon>Streptophyta</taxon>
        <taxon>Embryophyta</taxon>
        <taxon>Tracheophyta</taxon>
        <taxon>Spermatophyta</taxon>
        <taxon>Magnoliopsida</taxon>
        <taxon>Liliopsida</taxon>
        <taxon>Poales</taxon>
        <taxon>Poaceae</taxon>
        <taxon>BOP clade</taxon>
        <taxon>Pooideae</taxon>
        <taxon>Triticodae</taxon>
        <taxon>Triticeae</taxon>
        <taxon>Triticinae</taxon>
        <taxon>Triticum</taxon>
    </lineage>
</organism>
<evidence type="ECO:0000313" key="2">
    <source>
        <dbReference type="Proteomes" id="UP000015106"/>
    </source>
</evidence>
<reference evidence="1" key="2">
    <citation type="submission" date="2018-03" db="EMBL/GenBank/DDBJ databases">
        <title>The Triticum urartu genome reveals the dynamic nature of wheat genome evolution.</title>
        <authorList>
            <person name="Ling H."/>
            <person name="Ma B."/>
            <person name="Shi X."/>
            <person name="Liu H."/>
            <person name="Dong L."/>
            <person name="Sun H."/>
            <person name="Cao Y."/>
            <person name="Gao Q."/>
            <person name="Zheng S."/>
            <person name="Li Y."/>
            <person name="Yu Y."/>
            <person name="Du H."/>
            <person name="Qi M."/>
            <person name="Li Y."/>
            <person name="Yu H."/>
            <person name="Cui Y."/>
            <person name="Wang N."/>
            <person name="Chen C."/>
            <person name="Wu H."/>
            <person name="Zhao Y."/>
            <person name="Zhang J."/>
            <person name="Li Y."/>
            <person name="Zhou W."/>
            <person name="Zhang B."/>
            <person name="Hu W."/>
            <person name="Eijk M."/>
            <person name="Tang J."/>
            <person name="Witsenboer H."/>
            <person name="Zhao S."/>
            <person name="Li Z."/>
            <person name="Zhang A."/>
            <person name="Wang D."/>
            <person name="Liang C."/>
        </authorList>
    </citation>
    <scope>NUCLEOTIDE SEQUENCE [LARGE SCALE GENOMIC DNA]</scope>
    <source>
        <strain evidence="1">cv. G1812</strain>
    </source>
</reference>
<dbReference type="Proteomes" id="UP000015106">
    <property type="component" value="Chromosome 3"/>
</dbReference>
<dbReference type="Gramene" id="TuG1812G0300002548.01.T02">
    <property type="protein sequence ID" value="TuG1812G0300002548.01.T02.cds323231"/>
    <property type="gene ID" value="TuG1812G0300002548.01"/>
</dbReference>
<evidence type="ECO:0000313" key="1">
    <source>
        <dbReference type="EnsemblPlants" id="TuG1812G0300002548.01.T02.cds323231"/>
    </source>
</evidence>
<keyword evidence="2" id="KW-1185">Reference proteome</keyword>
<protein>
    <submittedName>
        <fullName evidence="1">Uncharacterized protein</fullName>
    </submittedName>
</protein>
<reference evidence="1" key="3">
    <citation type="submission" date="2022-06" db="UniProtKB">
        <authorList>
            <consortium name="EnsemblPlants"/>
        </authorList>
    </citation>
    <scope>IDENTIFICATION</scope>
</reference>
<reference evidence="2" key="1">
    <citation type="journal article" date="2013" name="Nature">
        <title>Draft genome of the wheat A-genome progenitor Triticum urartu.</title>
        <authorList>
            <person name="Ling H.Q."/>
            <person name="Zhao S."/>
            <person name="Liu D."/>
            <person name="Wang J."/>
            <person name="Sun H."/>
            <person name="Zhang C."/>
            <person name="Fan H."/>
            <person name="Li D."/>
            <person name="Dong L."/>
            <person name="Tao Y."/>
            <person name="Gao C."/>
            <person name="Wu H."/>
            <person name="Li Y."/>
            <person name="Cui Y."/>
            <person name="Guo X."/>
            <person name="Zheng S."/>
            <person name="Wang B."/>
            <person name="Yu K."/>
            <person name="Liang Q."/>
            <person name="Yang W."/>
            <person name="Lou X."/>
            <person name="Chen J."/>
            <person name="Feng M."/>
            <person name="Jian J."/>
            <person name="Zhang X."/>
            <person name="Luo G."/>
            <person name="Jiang Y."/>
            <person name="Liu J."/>
            <person name="Wang Z."/>
            <person name="Sha Y."/>
            <person name="Zhang B."/>
            <person name="Wu H."/>
            <person name="Tang D."/>
            <person name="Shen Q."/>
            <person name="Xue P."/>
            <person name="Zou S."/>
            <person name="Wang X."/>
            <person name="Liu X."/>
            <person name="Wang F."/>
            <person name="Yang Y."/>
            <person name="An X."/>
            <person name="Dong Z."/>
            <person name="Zhang K."/>
            <person name="Zhang X."/>
            <person name="Luo M.C."/>
            <person name="Dvorak J."/>
            <person name="Tong Y."/>
            <person name="Wang J."/>
            <person name="Yang H."/>
            <person name="Li Z."/>
            <person name="Wang D."/>
            <person name="Zhang A."/>
            <person name="Wang J."/>
        </authorList>
    </citation>
    <scope>NUCLEOTIDE SEQUENCE</scope>
    <source>
        <strain evidence="2">cv. G1812</strain>
    </source>
</reference>
<accession>A0A8R7TVD2</accession>
<sequence length="135" mass="14790">MRHHQRSSNHELHDAPPPGLLHGAGFHLMQFGRQTWKCVRLRDVVRRRMAVQFAATTGPLTYTSTVASSTSGSLPSSSATAPQPGIMAAWRPWQCSSEALVMWFSAHGIAKLGVFMCGWKFIITECSCSLGESCV</sequence>